<organism evidence="2 3">
    <name type="scientific">Cyclospora cayetanensis</name>
    <dbReference type="NCBI Taxonomy" id="88456"/>
    <lineage>
        <taxon>Eukaryota</taxon>
        <taxon>Sar</taxon>
        <taxon>Alveolata</taxon>
        <taxon>Apicomplexa</taxon>
        <taxon>Conoidasida</taxon>
        <taxon>Coccidia</taxon>
        <taxon>Eucoccidiorida</taxon>
        <taxon>Eimeriorina</taxon>
        <taxon>Eimeriidae</taxon>
        <taxon>Cyclospora</taxon>
    </lineage>
</organism>
<dbReference type="Proteomes" id="UP000095192">
    <property type="component" value="Unassembled WGS sequence"/>
</dbReference>
<dbReference type="EMBL" id="JROU02002250">
    <property type="protein sequence ID" value="OEH73719.1"/>
    <property type="molecule type" value="Genomic_DNA"/>
</dbReference>
<name>A0A1D3CR81_9EIME</name>
<protein>
    <submittedName>
        <fullName evidence="2">Uncharacterized protein</fullName>
    </submittedName>
</protein>
<reference evidence="2 3" key="1">
    <citation type="journal article" date="2016" name="BMC Genomics">
        <title>Comparative genomics reveals Cyclospora cayetanensis possesses coccidia-like metabolism and invasion components but unique surface antigens.</title>
        <authorList>
            <person name="Liu S."/>
            <person name="Wang L."/>
            <person name="Zheng H."/>
            <person name="Xu Z."/>
            <person name="Roellig D.M."/>
            <person name="Li N."/>
            <person name="Frace M.A."/>
            <person name="Tang K."/>
            <person name="Arrowood M.J."/>
            <person name="Moss D.M."/>
            <person name="Zhang L."/>
            <person name="Feng Y."/>
            <person name="Xiao L."/>
        </authorList>
    </citation>
    <scope>NUCLEOTIDE SEQUENCE [LARGE SCALE GENOMIC DNA]</scope>
    <source>
        <strain evidence="2 3">CHN_HEN01</strain>
    </source>
</reference>
<dbReference type="InParanoid" id="A0A1D3CR81"/>
<feature type="compositionally biased region" description="Low complexity" evidence="1">
    <location>
        <begin position="345"/>
        <end position="359"/>
    </location>
</feature>
<feature type="region of interest" description="Disordered" evidence="1">
    <location>
        <begin position="284"/>
        <end position="304"/>
    </location>
</feature>
<keyword evidence="3" id="KW-1185">Reference proteome</keyword>
<dbReference type="AlphaFoldDB" id="A0A1D3CR81"/>
<evidence type="ECO:0000313" key="3">
    <source>
        <dbReference type="Proteomes" id="UP000095192"/>
    </source>
</evidence>
<dbReference type="VEuPathDB" id="ToxoDB:cyc_00679"/>
<accession>A0A1D3CR81</accession>
<comment type="caution">
    <text evidence="2">The sequence shown here is derived from an EMBL/GenBank/DDBJ whole genome shotgun (WGS) entry which is preliminary data.</text>
</comment>
<evidence type="ECO:0000313" key="2">
    <source>
        <dbReference type="EMBL" id="OEH73719.1"/>
    </source>
</evidence>
<proteinExistence type="predicted"/>
<sequence>MSLLSPPAELVAASALTLLFPLSFIDPPRRESQPSLPCIAESSGTKRRLGLRLWYGATILPPKEWASEESLPSLISSLAVARSLTPSEVAMMLVAQKETDAEDRDRGLIEPWPPPATTVPKAPVVASPAISVEWQDNSVGLNAQSPPRILEGGLPIEPPLYFTESLGELQTHVKGRQGARPSSNSCWMLLLLTLNTLTVCWVFWQLKQRMEQMLHSQEAALGDLADVVKNRALQLHDLRAPLGSLSPPESFHDEVFYEWGAVDMEKEGSPPAVDPFKQEFAVAEGSPPLKQPGSLHRGPGTGTFIQRSRTYGHSAEFLLSPTKTSGRPHLGSQRVGLDELSDVGPQPQSSPSADSQLTE</sequence>
<gene>
    <name evidence="2" type="ORF">cyc_00679</name>
</gene>
<evidence type="ECO:0000256" key="1">
    <source>
        <dbReference type="SAM" id="MobiDB-lite"/>
    </source>
</evidence>
<feature type="region of interest" description="Disordered" evidence="1">
    <location>
        <begin position="319"/>
        <end position="359"/>
    </location>
</feature>